<dbReference type="EMBL" id="CM000849">
    <property type="protein sequence ID" value="KRH08981.1"/>
    <property type="molecule type" value="Genomic_DNA"/>
</dbReference>
<evidence type="ECO:0000313" key="4">
    <source>
        <dbReference type="Proteomes" id="UP000008827"/>
    </source>
</evidence>
<evidence type="ECO:0000313" key="3">
    <source>
        <dbReference type="EnsemblPlants" id="KRH08981"/>
    </source>
</evidence>
<dbReference type="OMA" id="DSMESHF"/>
<dbReference type="Proteomes" id="UP000008827">
    <property type="component" value="Chromosome 16"/>
</dbReference>
<gene>
    <name evidence="2" type="ORF">GLYMA_16G186000</name>
</gene>
<organism evidence="2">
    <name type="scientific">Glycine max</name>
    <name type="common">Soybean</name>
    <name type="synonym">Glycine hispida</name>
    <dbReference type="NCBI Taxonomy" id="3847"/>
    <lineage>
        <taxon>Eukaryota</taxon>
        <taxon>Viridiplantae</taxon>
        <taxon>Streptophyta</taxon>
        <taxon>Embryophyta</taxon>
        <taxon>Tracheophyta</taxon>
        <taxon>Spermatophyta</taxon>
        <taxon>Magnoliopsida</taxon>
        <taxon>eudicotyledons</taxon>
        <taxon>Gunneridae</taxon>
        <taxon>Pentapetalae</taxon>
        <taxon>rosids</taxon>
        <taxon>fabids</taxon>
        <taxon>Fabales</taxon>
        <taxon>Fabaceae</taxon>
        <taxon>Papilionoideae</taxon>
        <taxon>50 kb inversion clade</taxon>
        <taxon>NPAAA clade</taxon>
        <taxon>indigoferoid/millettioid clade</taxon>
        <taxon>Phaseoleae</taxon>
        <taxon>Glycine</taxon>
        <taxon>Glycine subgen. Soja</taxon>
    </lineage>
</organism>
<dbReference type="PaxDb" id="3847-GLYMA16G30561.1"/>
<feature type="domain" description="Glycosyl transferase CAP10" evidence="1">
    <location>
        <begin position="108"/>
        <end position="299"/>
    </location>
</feature>
<dbReference type="PANTHER" id="PTHR12203:SF99">
    <property type="entry name" value="OS04G0534100 PROTEIN"/>
    <property type="match status" value="1"/>
</dbReference>
<protein>
    <recommendedName>
        <fullName evidence="1">Glycosyl transferase CAP10 domain-containing protein</fullName>
    </recommendedName>
</protein>
<reference evidence="2 3" key="1">
    <citation type="journal article" date="2010" name="Nature">
        <title>Genome sequence of the palaeopolyploid soybean.</title>
        <authorList>
            <person name="Schmutz J."/>
            <person name="Cannon S.B."/>
            <person name="Schlueter J."/>
            <person name="Ma J."/>
            <person name="Mitros T."/>
            <person name="Nelson W."/>
            <person name="Hyten D.L."/>
            <person name="Song Q."/>
            <person name="Thelen J.J."/>
            <person name="Cheng J."/>
            <person name="Xu D."/>
            <person name="Hellsten U."/>
            <person name="May G.D."/>
            <person name="Yu Y."/>
            <person name="Sakurai T."/>
            <person name="Umezawa T."/>
            <person name="Bhattacharyya M.K."/>
            <person name="Sandhu D."/>
            <person name="Valliyodan B."/>
            <person name="Lindquist E."/>
            <person name="Peto M."/>
            <person name="Grant D."/>
            <person name="Shu S."/>
            <person name="Goodstein D."/>
            <person name="Barry K."/>
            <person name="Futrell-Griggs M."/>
            <person name="Abernathy B."/>
            <person name="Du J."/>
            <person name="Tian Z."/>
            <person name="Zhu L."/>
            <person name="Gill N."/>
            <person name="Joshi T."/>
            <person name="Libault M."/>
            <person name="Sethuraman A."/>
            <person name="Zhang X.-C."/>
            <person name="Shinozaki K."/>
            <person name="Nguyen H.T."/>
            <person name="Wing R.A."/>
            <person name="Cregan P."/>
            <person name="Specht J."/>
            <person name="Grimwood J."/>
            <person name="Rokhsar D."/>
            <person name="Stacey G."/>
            <person name="Shoemaker R.C."/>
            <person name="Jackson S.A."/>
        </authorList>
    </citation>
    <scope>NUCLEOTIDE SEQUENCE</scope>
    <source>
        <strain evidence="3">cv. Williams 82</strain>
        <tissue evidence="2">Callus</tissue>
    </source>
</reference>
<dbReference type="InterPro" id="IPR051091">
    <property type="entry name" value="O-Glucosyltr/Glycosyltrsf_90"/>
</dbReference>
<keyword evidence="4" id="KW-1185">Reference proteome</keyword>
<evidence type="ECO:0000313" key="2">
    <source>
        <dbReference type="EMBL" id="KRH08981.1"/>
    </source>
</evidence>
<dbReference type="EnsemblPlants" id="KRH08981">
    <property type="protein sequence ID" value="KRH08981"/>
    <property type="gene ID" value="GLYMA_16G186000"/>
</dbReference>
<dbReference type="InterPro" id="IPR006598">
    <property type="entry name" value="CAP10"/>
</dbReference>
<dbReference type="Pfam" id="PF05686">
    <property type="entry name" value="Glyco_transf_90"/>
    <property type="match status" value="2"/>
</dbReference>
<accession>A0A0R0G2A6</accession>
<proteinExistence type="predicted"/>
<reference evidence="2" key="3">
    <citation type="submission" date="2018-07" db="EMBL/GenBank/DDBJ databases">
        <title>WGS assembly of Glycine max.</title>
        <authorList>
            <person name="Schmutz J."/>
            <person name="Cannon S."/>
            <person name="Schlueter J."/>
            <person name="Ma J."/>
            <person name="Mitros T."/>
            <person name="Nelson W."/>
            <person name="Hyten D."/>
            <person name="Song Q."/>
            <person name="Thelen J."/>
            <person name="Cheng J."/>
            <person name="Xu D."/>
            <person name="Hellsten U."/>
            <person name="May G."/>
            <person name="Yu Y."/>
            <person name="Sakurai T."/>
            <person name="Umezawa T."/>
            <person name="Bhattacharyya M."/>
            <person name="Sandhu D."/>
            <person name="Valliyodan B."/>
            <person name="Lindquist E."/>
            <person name="Peto M."/>
            <person name="Grant D."/>
            <person name="Shu S."/>
            <person name="Goodstein D."/>
            <person name="Barry K."/>
            <person name="Futrell-Griggs M."/>
            <person name="Abernathy B."/>
            <person name="Du J."/>
            <person name="Tian Z."/>
            <person name="Zhu L."/>
            <person name="Gill N."/>
            <person name="Joshi T."/>
            <person name="Libault M."/>
            <person name="Sethuraman A."/>
            <person name="Zhang X."/>
            <person name="Shinozaki K."/>
            <person name="Nguyen H."/>
            <person name="Wing R."/>
            <person name="Cregan P."/>
            <person name="Specht J."/>
            <person name="Grimwood J."/>
            <person name="Rokhsar D."/>
            <person name="Stacey G."/>
            <person name="Shoemaker R."/>
            <person name="Jackson S."/>
        </authorList>
    </citation>
    <scope>NUCLEOTIDE SEQUENCE</scope>
    <source>
        <tissue evidence="2">Callus</tissue>
    </source>
</reference>
<dbReference type="PANTHER" id="PTHR12203">
    <property type="entry name" value="KDEL LYS-ASP-GLU-LEU CONTAINING - RELATED"/>
    <property type="match status" value="1"/>
</dbReference>
<sequence>MFSGASSSKSAQSTTSPFAVSIRKPIAPLNCTAYNLTGTCPTNLQDHQRSPATATCPDYFLNFITSANLRFIILKGRAYLETYSRPYQTRDVFSIWGILQLLRRYPGKIPDLELMFDCVDWPVQPPPLFRYCGNDATLDVVFLDWSFWGWAEINIKPWHILLGELKEGTTRIPWLNREPYAYWKDWNARLLAQDWLRESQEGFNKSDLPSQCTYRYKVYIEGSAWSVSQKYILSCDSTTLLVKPKYYDFFTRGLIPVHHYWPIKDDDKCRSIKFAVDWGNNHKQRAHQIGKVAFKKRYKPSISANATELCVESMVCGAEGSVKKFMMESLVKVPANTDPCTMPAPFDPPTLYATLQRKESSIQQVESWEKSCWDNQTITS</sequence>
<name>A0A0R0G2A6_SOYBN</name>
<evidence type="ECO:0000259" key="1">
    <source>
        <dbReference type="SMART" id="SM00672"/>
    </source>
</evidence>
<reference evidence="3" key="2">
    <citation type="submission" date="2018-02" db="UniProtKB">
        <authorList>
            <consortium name="EnsemblPlants"/>
        </authorList>
    </citation>
    <scope>IDENTIFICATION</scope>
    <source>
        <strain evidence="3">Williams 82</strain>
    </source>
</reference>
<dbReference type="AlphaFoldDB" id="A0A0R0G2A6"/>
<dbReference type="SMART" id="SM00672">
    <property type="entry name" value="CAP10"/>
    <property type="match status" value="1"/>
</dbReference>
<dbReference type="InParanoid" id="A0A0R0G2A6"/>
<dbReference type="SMR" id="A0A0R0G2A6"/>
<dbReference type="Gramene" id="KRH08981">
    <property type="protein sequence ID" value="KRH08981"/>
    <property type="gene ID" value="GLYMA_16G186000"/>
</dbReference>